<proteinExistence type="predicted"/>
<evidence type="ECO:0000313" key="7">
    <source>
        <dbReference type="EMBL" id="EOD44619.1"/>
    </source>
</evidence>
<dbReference type="AlphaFoldDB" id="R1GFA4"/>
<keyword evidence="5 6" id="KW-0472">Membrane</keyword>
<dbReference type="EMBL" id="KB916688">
    <property type="protein sequence ID" value="EOD44619.1"/>
    <property type="molecule type" value="Genomic_DNA"/>
</dbReference>
<dbReference type="Pfam" id="PF07690">
    <property type="entry name" value="MFS_1"/>
    <property type="match status" value="1"/>
</dbReference>
<feature type="transmembrane region" description="Helical" evidence="6">
    <location>
        <begin position="175"/>
        <end position="193"/>
    </location>
</feature>
<organism evidence="7 8">
    <name type="scientific">Botryosphaeria parva (strain UCR-NP2)</name>
    <name type="common">Grapevine canker fungus</name>
    <name type="synonym">Neofusicoccum parvum</name>
    <dbReference type="NCBI Taxonomy" id="1287680"/>
    <lineage>
        <taxon>Eukaryota</taxon>
        <taxon>Fungi</taxon>
        <taxon>Dikarya</taxon>
        <taxon>Ascomycota</taxon>
        <taxon>Pezizomycotina</taxon>
        <taxon>Dothideomycetes</taxon>
        <taxon>Dothideomycetes incertae sedis</taxon>
        <taxon>Botryosphaeriales</taxon>
        <taxon>Botryosphaeriaceae</taxon>
        <taxon>Neofusicoccum</taxon>
    </lineage>
</organism>
<dbReference type="Proteomes" id="UP000013521">
    <property type="component" value="Unassembled WGS sequence"/>
</dbReference>
<dbReference type="InterPro" id="IPR036259">
    <property type="entry name" value="MFS_trans_sf"/>
</dbReference>
<sequence length="286" mass="31823">MDQSATTQAYVSGMKEALSLYGNELVEFTTYFSIGYALGIVPAQIIQTMTSWPGLVALIFNWYTPRELATRLAIFGVSGVVGNMFLGILQAALYKNLNGVSGLEGWQWLFIVSGCITMFWGFLGLVAIPDSPAITRALWLTPEERELARARMADHGTETAKMIDRKTLVVKLRKMASNPICWLFILAYLPYAWSQRANSYFLLYLKGLTHADGTPLFSTYKVNLIPLGGYSLSVVSSIGLNAISDWKNWRWQAIQTLSCAVLSAWPNSTPTIMTFYFLTFSTAAWG</sequence>
<dbReference type="OrthoDB" id="3639251at2759"/>
<dbReference type="OMA" id="IRPSHIC"/>
<evidence type="ECO:0000256" key="6">
    <source>
        <dbReference type="SAM" id="Phobius"/>
    </source>
</evidence>
<dbReference type="GO" id="GO:0022857">
    <property type="term" value="F:transmembrane transporter activity"/>
    <property type="evidence" value="ECO:0007669"/>
    <property type="project" value="InterPro"/>
</dbReference>
<evidence type="ECO:0000256" key="3">
    <source>
        <dbReference type="ARBA" id="ARBA00022692"/>
    </source>
</evidence>
<feature type="transmembrane region" description="Helical" evidence="6">
    <location>
        <begin position="34"/>
        <end position="60"/>
    </location>
</feature>
<name>R1GFA4_BOTPV</name>
<protein>
    <submittedName>
        <fullName evidence="7">Putative pantothenate transporter fen2 protein</fullName>
    </submittedName>
</protein>
<dbReference type="PANTHER" id="PTHR43791:SF64">
    <property type="entry name" value="MAJOR FACILITATOR SUPERFAMILY (MFS) PROFILE DOMAIN-CONTAINING PROTEIN"/>
    <property type="match status" value="1"/>
</dbReference>
<evidence type="ECO:0000256" key="5">
    <source>
        <dbReference type="ARBA" id="ARBA00023136"/>
    </source>
</evidence>
<feature type="transmembrane region" description="Helical" evidence="6">
    <location>
        <begin position="224"/>
        <end position="243"/>
    </location>
</feature>
<comment type="subcellular location">
    <subcellularLocation>
        <location evidence="1">Membrane</location>
        <topology evidence="1">Multi-pass membrane protein</topology>
    </subcellularLocation>
</comment>
<evidence type="ECO:0000256" key="2">
    <source>
        <dbReference type="ARBA" id="ARBA00022448"/>
    </source>
</evidence>
<dbReference type="Gene3D" id="1.20.1250.20">
    <property type="entry name" value="MFS general substrate transporter like domains"/>
    <property type="match status" value="1"/>
</dbReference>
<dbReference type="eggNOG" id="KOG2533">
    <property type="taxonomic scope" value="Eukaryota"/>
</dbReference>
<dbReference type="KEGG" id="npa:UCRNP2_8658"/>
<evidence type="ECO:0000256" key="4">
    <source>
        <dbReference type="ARBA" id="ARBA00022989"/>
    </source>
</evidence>
<dbReference type="SUPFAM" id="SSF103473">
    <property type="entry name" value="MFS general substrate transporter"/>
    <property type="match status" value="1"/>
</dbReference>
<evidence type="ECO:0000256" key="1">
    <source>
        <dbReference type="ARBA" id="ARBA00004141"/>
    </source>
</evidence>
<feature type="transmembrane region" description="Helical" evidence="6">
    <location>
        <begin position="72"/>
        <end position="94"/>
    </location>
</feature>
<dbReference type="InterPro" id="IPR011701">
    <property type="entry name" value="MFS"/>
</dbReference>
<gene>
    <name evidence="7" type="ORF">UCRNP2_8658</name>
</gene>
<dbReference type="HOGENOM" id="CLU_001265_4_0_1"/>
<reference evidence="8" key="1">
    <citation type="journal article" date="2013" name="Genome Announc.">
        <title>Draft genome sequence of Neofusicoccum parvum isolate UCR-NP2, a fungal vascular pathogen associated with grapevine cankers.</title>
        <authorList>
            <person name="Blanco-Ulate B."/>
            <person name="Rolshausen P."/>
            <person name="Cantu D."/>
        </authorList>
    </citation>
    <scope>NUCLEOTIDE SEQUENCE [LARGE SCALE GENOMIC DNA]</scope>
    <source>
        <strain evidence="8">UCR-NP2</strain>
    </source>
</reference>
<accession>R1GFA4</accession>
<keyword evidence="3 6" id="KW-0812">Transmembrane</keyword>
<evidence type="ECO:0000313" key="8">
    <source>
        <dbReference type="Proteomes" id="UP000013521"/>
    </source>
</evidence>
<dbReference type="GO" id="GO:0016020">
    <property type="term" value="C:membrane"/>
    <property type="evidence" value="ECO:0007669"/>
    <property type="project" value="UniProtKB-SubCell"/>
</dbReference>
<feature type="transmembrane region" description="Helical" evidence="6">
    <location>
        <begin position="106"/>
        <end position="128"/>
    </location>
</feature>
<dbReference type="PANTHER" id="PTHR43791">
    <property type="entry name" value="PERMEASE-RELATED"/>
    <property type="match status" value="1"/>
</dbReference>
<keyword evidence="4 6" id="KW-1133">Transmembrane helix</keyword>
<keyword evidence="2" id="KW-0813">Transport</keyword>